<sequence length="207" mass="23558">MLKKGTAKIERGQAITFRLPSDTPDHILRQLQKLKETERRNFSSEIAKFILDGVSNSLSKERETVTIPLPRQLTKEQRNWLKHSHSEALLGSVVYQLLADPVRATSFLASLNSNAIDIDEALYLQETNVSAEEFKTGDDQSNFNHELKEPQNPVTNEKDDVEDDLMNFDLTKAREEYASSSEDSQEEKVEEEDGEDLLGDFLAQMNK</sequence>
<dbReference type="OrthoDB" id="2691481at2"/>
<evidence type="ECO:0000313" key="3">
    <source>
        <dbReference type="Proteomes" id="UP000281498"/>
    </source>
</evidence>
<dbReference type="EMBL" id="PDOE01000009">
    <property type="protein sequence ID" value="RKL66050.1"/>
    <property type="molecule type" value="Genomic_DNA"/>
</dbReference>
<dbReference type="RefSeq" id="WP_110938122.1">
    <property type="nucleotide sequence ID" value="NZ_KZ614147.1"/>
</dbReference>
<evidence type="ECO:0000313" key="2">
    <source>
        <dbReference type="EMBL" id="RKL66050.1"/>
    </source>
</evidence>
<accession>A0A3A9K5C1</accession>
<dbReference type="Proteomes" id="UP000281498">
    <property type="component" value="Unassembled WGS sequence"/>
</dbReference>
<evidence type="ECO:0000256" key="1">
    <source>
        <dbReference type="SAM" id="MobiDB-lite"/>
    </source>
</evidence>
<organism evidence="2 3">
    <name type="scientific">Salipaludibacillus neizhouensis</name>
    <dbReference type="NCBI Taxonomy" id="885475"/>
    <lineage>
        <taxon>Bacteria</taxon>
        <taxon>Bacillati</taxon>
        <taxon>Bacillota</taxon>
        <taxon>Bacilli</taxon>
        <taxon>Bacillales</taxon>
        <taxon>Bacillaceae</taxon>
    </lineage>
</organism>
<dbReference type="AlphaFoldDB" id="A0A3A9K5C1"/>
<feature type="compositionally biased region" description="Acidic residues" evidence="1">
    <location>
        <begin position="183"/>
        <end position="198"/>
    </location>
</feature>
<keyword evidence="3" id="KW-1185">Reference proteome</keyword>
<gene>
    <name evidence="2" type="ORF">CR203_17300</name>
</gene>
<name>A0A3A9K5C1_9BACI</name>
<protein>
    <submittedName>
        <fullName evidence="2">Uncharacterized protein</fullName>
    </submittedName>
</protein>
<reference evidence="2 3" key="1">
    <citation type="submission" date="2017-10" db="EMBL/GenBank/DDBJ databases">
        <title>Bacillus sp. nov., a halophilic bacterium isolated from a Keqin Lake.</title>
        <authorList>
            <person name="Wang H."/>
        </authorList>
    </citation>
    <scope>NUCLEOTIDE SEQUENCE [LARGE SCALE GENOMIC DNA]</scope>
    <source>
        <strain evidence="2 3">KCTC 13187</strain>
    </source>
</reference>
<proteinExistence type="predicted"/>
<feature type="region of interest" description="Disordered" evidence="1">
    <location>
        <begin position="136"/>
        <end position="207"/>
    </location>
</feature>
<comment type="caution">
    <text evidence="2">The sequence shown here is derived from an EMBL/GenBank/DDBJ whole genome shotgun (WGS) entry which is preliminary data.</text>
</comment>